<feature type="region of interest" description="Disordered" evidence="2">
    <location>
        <begin position="252"/>
        <end position="404"/>
    </location>
</feature>
<accession>M4FGS4</accession>
<dbReference type="GO" id="GO:0008270">
    <property type="term" value="F:zinc ion binding"/>
    <property type="evidence" value="ECO:0007669"/>
    <property type="project" value="UniProtKB-KW"/>
</dbReference>
<protein>
    <recommendedName>
        <fullName evidence="3">CCHC-type domain-containing protein</fullName>
    </recommendedName>
</protein>
<evidence type="ECO:0000256" key="2">
    <source>
        <dbReference type="SAM" id="MobiDB-lite"/>
    </source>
</evidence>
<name>M4FGS4_BRACM</name>
<feature type="compositionally biased region" description="Basic and acidic residues" evidence="2">
    <location>
        <begin position="263"/>
        <end position="292"/>
    </location>
</feature>
<feature type="compositionally biased region" description="Basic and acidic residues" evidence="2">
    <location>
        <begin position="28"/>
        <end position="38"/>
    </location>
</feature>
<dbReference type="InParanoid" id="M4FGS4"/>
<feature type="compositionally biased region" description="Polar residues" evidence="2">
    <location>
        <begin position="529"/>
        <end position="561"/>
    </location>
</feature>
<keyword evidence="1" id="KW-0863">Zinc-finger</keyword>
<dbReference type="SMART" id="SM00343">
    <property type="entry name" value="ZnF_C2HC"/>
    <property type="match status" value="1"/>
</dbReference>
<dbReference type="InterPro" id="IPR036875">
    <property type="entry name" value="Znf_CCHC_sf"/>
</dbReference>
<dbReference type="HOGENOM" id="CLU_292466_0_0_1"/>
<reference evidence="5" key="1">
    <citation type="journal article" date="2011" name="Nat. Genet.">
        <title>The genome of the mesopolyploid crop species Brassica rapa.</title>
        <authorList>
            <consortium name="Brassica rapa Genome Sequencing Project Consortium"/>
            <person name="Wang X."/>
            <person name="Wang H."/>
            <person name="Wang J."/>
            <person name="Sun R."/>
            <person name="Wu J."/>
            <person name="Liu S."/>
            <person name="Bai Y."/>
            <person name="Mun J.H."/>
            <person name="Bancroft I."/>
            <person name="Cheng F."/>
            <person name="Huang S."/>
            <person name="Li X."/>
            <person name="Hua W."/>
            <person name="Wang J."/>
            <person name="Wang X."/>
            <person name="Freeling M."/>
            <person name="Pires J.C."/>
            <person name="Paterson A.H."/>
            <person name="Chalhoub B."/>
            <person name="Wang B."/>
            <person name="Hayward A."/>
            <person name="Sharpe A.G."/>
            <person name="Park B.S."/>
            <person name="Weisshaar B."/>
            <person name="Liu B."/>
            <person name="Li B."/>
            <person name="Liu B."/>
            <person name="Tong C."/>
            <person name="Song C."/>
            <person name="Duran C."/>
            <person name="Peng C."/>
            <person name="Geng C."/>
            <person name="Koh C."/>
            <person name="Lin C."/>
            <person name="Edwards D."/>
            <person name="Mu D."/>
            <person name="Shen D."/>
            <person name="Soumpourou E."/>
            <person name="Li F."/>
            <person name="Fraser F."/>
            <person name="Conant G."/>
            <person name="Lassalle G."/>
            <person name="King G.J."/>
            <person name="Bonnema G."/>
            <person name="Tang H."/>
            <person name="Wang H."/>
            <person name="Belcram H."/>
            <person name="Zhou H."/>
            <person name="Hirakawa H."/>
            <person name="Abe H."/>
            <person name="Guo H."/>
            <person name="Wang H."/>
            <person name="Jin H."/>
            <person name="Parkin I.A."/>
            <person name="Batley J."/>
            <person name="Kim J.S."/>
            <person name="Just J."/>
            <person name="Li J."/>
            <person name="Xu J."/>
            <person name="Deng J."/>
            <person name="Kim J.A."/>
            <person name="Li J."/>
            <person name="Yu J."/>
            <person name="Meng J."/>
            <person name="Wang J."/>
            <person name="Min J."/>
            <person name="Poulain J."/>
            <person name="Wang J."/>
            <person name="Hatakeyama K."/>
            <person name="Wu K."/>
            <person name="Wang L."/>
            <person name="Fang L."/>
            <person name="Trick M."/>
            <person name="Links M.G."/>
            <person name="Zhao M."/>
            <person name="Jin M."/>
            <person name="Ramchiary N."/>
            <person name="Drou N."/>
            <person name="Berkman P.J."/>
            <person name="Cai Q."/>
            <person name="Huang Q."/>
            <person name="Li R."/>
            <person name="Tabata S."/>
            <person name="Cheng S."/>
            <person name="Zhang S."/>
            <person name="Zhang S."/>
            <person name="Huang S."/>
            <person name="Sato S."/>
            <person name="Sun S."/>
            <person name="Kwon S.J."/>
            <person name="Choi S.R."/>
            <person name="Lee T.H."/>
            <person name="Fan W."/>
            <person name="Zhao X."/>
            <person name="Tan X."/>
            <person name="Xu X."/>
            <person name="Wang Y."/>
            <person name="Qiu Y."/>
            <person name="Yin Y."/>
            <person name="Li Y."/>
            <person name="Du Y."/>
            <person name="Liao Y."/>
            <person name="Lim Y."/>
            <person name="Narusaka Y."/>
            <person name="Wang Y."/>
            <person name="Wang Z."/>
            <person name="Li Z."/>
            <person name="Wang Z."/>
            <person name="Xiong Z."/>
            <person name="Zhang Z."/>
        </authorList>
    </citation>
    <scope>NUCLEOTIDE SEQUENCE [LARGE SCALE GENOMIC DNA]</scope>
    <source>
        <strain evidence="5">cv. Chiifu-401-42</strain>
    </source>
</reference>
<dbReference type="Gene3D" id="4.10.60.10">
    <property type="entry name" value="Zinc finger, CCHC-type"/>
    <property type="match status" value="1"/>
</dbReference>
<dbReference type="AlphaFoldDB" id="M4FGS4"/>
<keyword evidence="1" id="KW-0862">Zinc</keyword>
<keyword evidence="5" id="KW-1185">Reference proteome</keyword>
<feature type="region of interest" description="Disordered" evidence="2">
    <location>
        <begin position="920"/>
        <end position="942"/>
    </location>
</feature>
<dbReference type="Proteomes" id="UP000011750">
    <property type="component" value="Unassembled WGS sequence"/>
</dbReference>
<dbReference type="GO" id="GO:0003676">
    <property type="term" value="F:nucleic acid binding"/>
    <property type="evidence" value="ECO:0007669"/>
    <property type="project" value="InterPro"/>
</dbReference>
<dbReference type="PROSITE" id="PS50158">
    <property type="entry name" value="ZF_CCHC"/>
    <property type="match status" value="1"/>
</dbReference>
<evidence type="ECO:0000313" key="4">
    <source>
        <dbReference type="EnsemblPlants" id="Bra040302.1-P"/>
    </source>
</evidence>
<feature type="compositionally biased region" description="Low complexity" evidence="2">
    <location>
        <begin position="513"/>
        <end position="522"/>
    </location>
</feature>
<dbReference type="Gramene" id="Bra040302.1">
    <property type="protein sequence ID" value="Bra040302.1-P"/>
    <property type="gene ID" value="Bra040302"/>
</dbReference>
<reference evidence="4" key="3">
    <citation type="submission" date="2023-03" db="UniProtKB">
        <authorList>
            <consortium name="EnsemblPlants"/>
        </authorList>
    </citation>
    <scope>IDENTIFICATION</scope>
    <source>
        <strain evidence="4">cv. Chiifu-401-42</strain>
    </source>
</reference>
<feature type="compositionally biased region" description="Acidic residues" evidence="2">
    <location>
        <begin position="1"/>
        <end position="11"/>
    </location>
</feature>
<keyword evidence="1" id="KW-0479">Metal-binding</keyword>
<dbReference type="InterPro" id="IPR001878">
    <property type="entry name" value="Znf_CCHC"/>
</dbReference>
<evidence type="ECO:0000313" key="5">
    <source>
        <dbReference type="Proteomes" id="UP000011750"/>
    </source>
</evidence>
<dbReference type="SUPFAM" id="SSF57756">
    <property type="entry name" value="Retrovirus zinc finger-like domains"/>
    <property type="match status" value="1"/>
</dbReference>
<feature type="region of interest" description="Disordered" evidence="2">
    <location>
        <begin position="1"/>
        <end position="156"/>
    </location>
</feature>
<feature type="compositionally biased region" description="Polar residues" evidence="2">
    <location>
        <begin position="129"/>
        <end position="139"/>
    </location>
</feature>
<evidence type="ECO:0000259" key="3">
    <source>
        <dbReference type="PROSITE" id="PS50158"/>
    </source>
</evidence>
<organism evidence="4 5">
    <name type="scientific">Brassica campestris</name>
    <name type="common">Field mustard</name>
    <dbReference type="NCBI Taxonomy" id="3711"/>
    <lineage>
        <taxon>Eukaryota</taxon>
        <taxon>Viridiplantae</taxon>
        <taxon>Streptophyta</taxon>
        <taxon>Embryophyta</taxon>
        <taxon>Tracheophyta</taxon>
        <taxon>Spermatophyta</taxon>
        <taxon>Magnoliopsida</taxon>
        <taxon>eudicotyledons</taxon>
        <taxon>Gunneridae</taxon>
        <taxon>Pentapetalae</taxon>
        <taxon>rosids</taxon>
        <taxon>malvids</taxon>
        <taxon>Brassicales</taxon>
        <taxon>Brassicaceae</taxon>
        <taxon>Brassiceae</taxon>
        <taxon>Brassica</taxon>
    </lineage>
</organism>
<feature type="region of interest" description="Disordered" evidence="2">
    <location>
        <begin position="655"/>
        <end position="678"/>
    </location>
</feature>
<evidence type="ECO:0000256" key="1">
    <source>
        <dbReference type="PROSITE-ProRule" id="PRU00047"/>
    </source>
</evidence>
<proteinExistence type="predicted"/>
<reference evidence="5" key="2">
    <citation type="journal article" date="2018" name="Hortic Res">
        <title>Improved Brassica rapa reference genome by single-molecule sequencing and chromosome conformation capture technologies.</title>
        <authorList>
            <person name="Zhang L."/>
            <person name="Cai X."/>
            <person name="Wu J."/>
            <person name="Liu M."/>
            <person name="Grob S."/>
            <person name="Cheng F."/>
            <person name="Liang J."/>
            <person name="Cai C."/>
            <person name="Liu Z."/>
            <person name="Liu B."/>
            <person name="Wang F."/>
            <person name="Li S."/>
            <person name="Liu F."/>
            <person name="Li X."/>
            <person name="Cheng L."/>
            <person name="Yang W."/>
            <person name="Li M.H."/>
            <person name="Grossniklaus U."/>
            <person name="Zheng H."/>
            <person name="Wang X."/>
        </authorList>
    </citation>
    <scope>NUCLEOTIDE SEQUENCE [LARGE SCALE GENOMIC DNA]</scope>
    <source>
        <strain evidence="5">cv. Chiifu-401-42</strain>
    </source>
</reference>
<feature type="compositionally biased region" description="Basic and acidic residues" evidence="2">
    <location>
        <begin position="665"/>
        <end position="678"/>
    </location>
</feature>
<dbReference type="EnsemblPlants" id="Bra040302.1">
    <property type="protein sequence ID" value="Bra040302.1-P"/>
    <property type="gene ID" value="Bra040302"/>
</dbReference>
<sequence>MEYYSEEEDSFDSSQCSDIDETDQAWSSKEDGCERSCSADEYSSSEYGDDPGEESPEPKPPDHSQGNTRFYKKGGCRENKSWSIDTDSEISMGEEDECDSHPTQACNPLKKSLTPASYGVTPYKVPGRSKSTTAQSTPAATKKQSRTERGNTPDYLVFSGSSMDPGVYLRWEDDMKQWLRAKNIPKEDKLSYALDMLIGKAYTWWEQEDAQTYYSNPVLNWGDLKARMYKEFVRKLRASNKVLTRPMYQENRWSSMSTPKARPAADKSHAHCPDPRKSLSTSKKAEEVEKLSPAKKYQGWTSTTSKHHHQATSRKEVSSLKPESASMPMSAHGLKPKKVTSSVPTLHKGAMRSSQTEKFQERPIPTLLMESQGIQEVCQRSKETSNQQENIRSQGKSSNSKNLKDQTCYRCHRRGHFAAVCPSKKLKETSLGEKTEISKISDSLIQSDLLVSNACIMHLSMPKGVNTGPKEHESIEEEPPGEIIEMDPNKAQDIRKHLFLKEINSEDSILPNPTSTTPGSPSLEHRIQKSNGDNISNKWRQNPSPSYTTQKSEPQESEATTECTRVAETTPREGQIHETIPEPIQRRKIKPEPLNFQVRELKDFETGLGTQKKCTAQRQKTPVLILGTSLDLNKRTDSLVPLKLSNSRFMHLSLPKSFDPGIRQGDGRPSHGKRMEENQGQHLTCPQNVEGDARSIKSKQAAKEQNILQLAKTIVLCVRAASHGRPVCADGRPRMSSTDVLCVLTDSHYHPRTSYVCWQTPTDAVIKSVPEPEANQLHQTANPKTHQDMCSIKTAYLTNQEDIVHETKFPALYAQQGVNPNWNHHQRYSDKEDMNFTNRRFSIPSICEYPSLEVVSSPTKKRSDPNQSLDFKEDILAFQQANNGKKSPRKYGVKINFSKPDKPVLHLPYLEAGRFNQLQTRHWRPGETSNHSRDQSKRPGESETFLQCTSIHQIIQNQTRPYLPFLESKAINSQQLFYHQDWHDFYTYFFSKEVPKKLTYSLKPSRYKTRIKSLEESHWNQEILLTASLSVSLFSFCFLSFL</sequence>
<feature type="compositionally biased region" description="Basic and acidic residues" evidence="2">
    <location>
        <begin position="930"/>
        <end position="941"/>
    </location>
</feature>
<feature type="region of interest" description="Disordered" evidence="2">
    <location>
        <begin position="505"/>
        <end position="561"/>
    </location>
</feature>
<feature type="compositionally biased region" description="Acidic residues" evidence="2">
    <location>
        <begin position="86"/>
        <end position="98"/>
    </location>
</feature>
<feature type="domain" description="CCHC-type" evidence="3">
    <location>
        <begin position="408"/>
        <end position="423"/>
    </location>
</feature>
<feature type="compositionally biased region" description="Polar residues" evidence="2">
    <location>
        <begin position="384"/>
        <end position="401"/>
    </location>
</feature>